<protein>
    <submittedName>
        <fullName evidence="2">Uncharacterized protein</fullName>
    </submittedName>
</protein>
<evidence type="ECO:0000256" key="1">
    <source>
        <dbReference type="SAM" id="MobiDB-lite"/>
    </source>
</evidence>
<evidence type="ECO:0000313" key="2">
    <source>
        <dbReference type="EMBL" id="CAH0035035.1"/>
    </source>
</evidence>
<dbReference type="OrthoDB" id="3485856at2759"/>
<organism evidence="2 3">
    <name type="scientific">Clonostachys rhizophaga</name>
    <dbReference type="NCBI Taxonomy" id="160324"/>
    <lineage>
        <taxon>Eukaryota</taxon>
        <taxon>Fungi</taxon>
        <taxon>Dikarya</taxon>
        <taxon>Ascomycota</taxon>
        <taxon>Pezizomycotina</taxon>
        <taxon>Sordariomycetes</taxon>
        <taxon>Hypocreomycetidae</taxon>
        <taxon>Hypocreales</taxon>
        <taxon>Bionectriaceae</taxon>
        <taxon>Clonostachys</taxon>
    </lineage>
</organism>
<keyword evidence="3" id="KW-1185">Reference proteome</keyword>
<dbReference type="Proteomes" id="UP000696573">
    <property type="component" value="Unassembled WGS sequence"/>
</dbReference>
<feature type="compositionally biased region" description="Basic residues" evidence="1">
    <location>
        <begin position="95"/>
        <end position="104"/>
    </location>
</feature>
<dbReference type="AlphaFoldDB" id="A0A9N9YRE8"/>
<proteinExistence type="predicted"/>
<dbReference type="EMBL" id="CABFNQ020000752">
    <property type="protein sequence ID" value="CAH0035035.1"/>
    <property type="molecule type" value="Genomic_DNA"/>
</dbReference>
<feature type="region of interest" description="Disordered" evidence="1">
    <location>
        <begin position="80"/>
        <end position="120"/>
    </location>
</feature>
<feature type="compositionally biased region" description="Basic and acidic residues" evidence="1">
    <location>
        <begin position="110"/>
        <end position="120"/>
    </location>
</feature>
<comment type="caution">
    <text evidence="2">The sequence shown here is derived from an EMBL/GenBank/DDBJ whole genome shotgun (WGS) entry which is preliminary data.</text>
</comment>
<sequence length="147" mass="16882">MERSPQRYHRGVRDILHWMTRHAKSWMRCKNFAPAVNQTDSVFINISDLASDEISSADESVILTIPFRRLADFLSQAERMQQVKEPKEGQPSIKSSRRTRKRRLSSSSAEELRSGDEAKFLEQERRIADRAAAEDGDFMATGAKRRG</sequence>
<evidence type="ECO:0000313" key="3">
    <source>
        <dbReference type="Proteomes" id="UP000696573"/>
    </source>
</evidence>
<accession>A0A9N9YRE8</accession>
<reference evidence="2" key="1">
    <citation type="submission" date="2021-10" db="EMBL/GenBank/DDBJ databases">
        <authorList>
            <person name="Piombo E."/>
        </authorList>
    </citation>
    <scope>NUCLEOTIDE SEQUENCE</scope>
</reference>
<gene>
    <name evidence="2" type="ORF">CRHIZ90672A_00017304</name>
</gene>
<name>A0A9N9YRE8_9HYPO</name>